<name>A0ABY8EAB1_9FIRM</name>
<evidence type="ECO:0000259" key="7">
    <source>
        <dbReference type="Pfam" id="PF01432"/>
    </source>
</evidence>
<comment type="cofactor">
    <cofactor evidence="6">
        <name>Zn(2+)</name>
        <dbReference type="ChEBI" id="CHEBI:29105"/>
    </cofactor>
    <text evidence="6">Binds 1 zinc ion.</text>
</comment>
<organism evidence="9 10">
    <name type="scientific">Tepidibacter hydrothermalis</name>
    <dbReference type="NCBI Taxonomy" id="3036126"/>
    <lineage>
        <taxon>Bacteria</taxon>
        <taxon>Bacillati</taxon>
        <taxon>Bacillota</taxon>
        <taxon>Clostridia</taxon>
        <taxon>Peptostreptococcales</taxon>
        <taxon>Peptostreptococcaceae</taxon>
        <taxon>Tepidibacter</taxon>
    </lineage>
</organism>
<reference evidence="9 10" key="1">
    <citation type="submission" date="2023-03" db="EMBL/GenBank/DDBJ databases">
        <title>Complete genome sequence of Tepidibacter sp. SWIR-1, isolated from a deep-sea hydrothermal vent.</title>
        <authorList>
            <person name="Li X."/>
        </authorList>
    </citation>
    <scope>NUCLEOTIDE SEQUENCE [LARGE SCALE GENOMIC DNA]</scope>
    <source>
        <strain evidence="9 10">SWIR-1</strain>
    </source>
</reference>
<feature type="domain" description="Oligopeptidase F N-terminal" evidence="8">
    <location>
        <begin position="114"/>
        <end position="174"/>
    </location>
</feature>
<proteinExistence type="inferred from homology"/>
<dbReference type="InterPro" id="IPR001567">
    <property type="entry name" value="Pept_M3A_M3B_dom"/>
</dbReference>
<dbReference type="NCBIfam" id="TIGR02290">
    <property type="entry name" value="M3_fam_3"/>
    <property type="match status" value="1"/>
</dbReference>
<dbReference type="PANTHER" id="PTHR34217">
    <property type="entry name" value="METAL-DEPENDENT CARBOXYPEPTIDASE"/>
    <property type="match status" value="1"/>
</dbReference>
<dbReference type="InterPro" id="IPR034006">
    <property type="entry name" value="M3B_PepF_2"/>
</dbReference>
<dbReference type="Gene3D" id="1.10.1370.20">
    <property type="entry name" value="Oligoendopeptidase f, C-terminal domain"/>
    <property type="match status" value="1"/>
</dbReference>
<accession>A0ABY8EAB1</accession>
<feature type="domain" description="Peptidase M3A/M3B catalytic" evidence="7">
    <location>
        <begin position="195"/>
        <end position="569"/>
    </location>
</feature>
<sequence length="587" mass="68708">MDLFWSLDDIYKSFDSDEFKSDLDKFYKYIEDINKWSEENLTSYDKCKEKIEYIIVNYNDFFDLFMKLISYAQLTLSVDAKNKQALSFVEKLEKDVTQITSSKVKFEKYIGEIKDIETFINSSDLINEYSFYIKEIKDNYKYLLTDKEEMSIAKMKNTGSDSWTKLQELLTSTLLVDIEVENENKKLPLSVVRSMAYDKNENIRKNAYDAEIRSYKKIEESSAAALNSIKGEAITLCNLRGYDSVLQKTIIDSRLNENILNTLMDAIKESLPMFRKFYNKKAQILGHDKLPFYDLFASVGEFDKQYSYEEAREYIVGNFKTFSDELAQFADNAFENDWIDAKPREGKRGGAFCENIHAIKQSRILSNFTGNFNDVVTLAHELGHAYHDYCLKDEKYLNSTYPMPIAETASIFCETIVKKAAMKELEEDELITILENDISDNAQVIVDIYSRFLFESEMIKKREEGSLSVEELKQIMIEAQKNSYGDGLDQDYLHPYMWTCKPHYYYADENFYNFPYAFGLLFSKGLYNMYLKEKESFVDKYNELLSVTGRKNIKEIGEFIGIDLEDIEFWRGSLKVIEEDINKFMKI</sequence>
<comment type="similarity">
    <text evidence="6">Belongs to the peptidase M3 family.</text>
</comment>
<dbReference type="RefSeq" id="WP_277731816.1">
    <property type="nucleotide sequence ID" value="NZ_CP120733.1"/>
</dbReference>
<gene>
    <name evidence="9" type="ORF">P4S50_15955</name>
</gene>
<dbReference type="InterPro" id="IPR013647">
    <property type="entry name" value="OligopepF_N_dom"/>
</dbReference>
<dbReference type="Pfam" id="PF01432">
    <property type="entry name" value="Peptidase_M3"/>
    <property type="match status" value="1"/>
</dbReference>
<evidence type="ECO:0000256" key="6">
    <source>
        <dbReference type="RuleBase" id="RU003435"/>
    </source>
</evidence>
<keyword evidence="2 6" id="KW-0479">Metal-binding</keyword>
<dbReference type="PANTHER" id="PTHR34217:SF1">
    <property type="entry name" value="CARBOXYPEPTIDASE 1"/>
    <property type="match status" value="1"/>
</dbReference>
<protein>
    <submittedName>
        <fullName evidence="9">M3 family oligoendopeptidase</fullName>
    </submittedName>
</protein>
<dbReference type="Pfam" id="PF08439">
    <property type="entry name" value="Peptidase_M3_N"/>
    <property type="match status" value="1"/>
</dbReference>
<keyword evidence="10" id="KW-1185">Reference proteome</keyword>
<keyword evidence="5 6" id="KW-0482">Metalloprotease</keyword>
<evidence type="ECO:0000259" key="8">
    <source>
        <dbReference type="Pfam" id="PF08439"/>
    </source>
</evidence>
<dbReference type="Gene3D" id="1.20.140.70">
    <property type="entry name" value="Oligopeptidase f, N-terminal domain"/>
    <property type="match status" value="1"/>
</dbReference>
<evidence type="ECO:0000256" key="4">
    <source>
        <dbReference type="ARBA" id="ARBA00022833"/>
    </source>
</evidence>
<keyword evidence="1 6" id="KW-0645">Protease</keyword>
<evidence type="ECO:0000313" key="10">
    <source>
        <dbReference type="Proteomes" id="UP001222800"/>
    </source>
</evidence>
<evidence type="ECO:0000256" key="1">
    <source>
        <dbReference type="ARBA" id="ARBA00022670"/>
    </source>
</evidence>
<dbReference type="InterPro" id="IPR042088">
    <property type="entry name" value="OligoPept_F_C"/>
</dbReference>
<dbReference type="InterPro" id="IPR011977">
    <property type="entry name" value="Pept_M3B_clade3"/>
</dbReference>
<evidence type="ECO:0000256" key="3">
    <source>
        <dbReference type="ARBA" id="ARBA00022801"/>
    </source>
</evidence>
<dbReference type="SUPFAM" id="SSF55486">
    <property type="entry name" value="Metalloproteases ('zincins'), catalytic domain"/>
    <property type="match status" value="1"/>
</dbReference>
<evidence type="ECO:0000313" key="9">
    <source>
        <dbReference type="EMBL" id="WFD09862.1"/>
    </source>
</evidence>
<keyword evidence="4 6" id="KW-0862">Zinc</keyword>
<keyword evidence="3 6" id="KW-0378">Hydrolase</keyword>
<dbReference type="CDD" id="cd09607">
    <property type="entry name" value="M3B_PepF"/>
    <property type="match status" value="1"/>
</dbReference>
<dbReference type="InterPro" id="IPR001333">
    <property type="entry name" value="Peptidase_M32_Taq"/>
</dbReference>
<evidence type="ECO:0000256" key="2">
    <source>
        <dbReference type="ARBA" id="ARBA00022723"/>
    </source>
</evidence>
<dbReference type="EMBL" id="CP120733">
    <property type="protein sequence ID" value="WFD09862.1"/>
    <property type="molecule type" value="Genomic_DNA"/>
</dbReference>
<evidence type="ECO:0000256" key="5">
    <source>
        <dbReference type="ARBA" id="ARBA00023049"/>
    </source>
</evidence>
<dbReference type="Proteomes" id="UP001222800">
    <property type="component" value="Chromosome"/>
</dbReference>